<protein>
    <submittedName>
        <fullName evidence="1">Uncharacterized protein</fullName>
    </submittedName>
</protein>
<sequence>MEHYELKVDVQNILETLGAGHGGRVRTAQKYHQVLEASISRNVPDNGIISCMESWHLVYTASDDFWPRDASSRNIHIASVALQQSSLVSSCGRIGTCSMESLHPMAKNHGAARAVGGCAIYQDFNLLRKLVLPDGSILSCLQIGQKKDKCRKLLESSNRVVSTVCASVLNWSFLSFPSACRRSGTHDFTSVIGVFNYRGAGWCTVGKKYIIPTNNRAPPQEPAEPTTSIICPSWPKADGPEMPLHIPLSNAWTFGCLLKMFNSSGAIKEQNYEAPKGTVTMIIRGCGLFGAYTHMLVQRGRWSIPHKQISSTRKRAGCSCLRCRRLQRL</sequence>
<comment type="caution">
    <text evidence="1">The sequence shown here is derived from an EMBL/GenBank/DDBJ whole genome shotgun (WGS) entry which is preliminary data.</text>
</comment>
<reference evidence="2" key="1">
    <citation type="journal article" date="2023" name="Front. Plant Sci.">
        <title>Chromosomal-level genome assembly of Melastoma candidum provides insights into trichome evolution.</title>
        <authorList>
            <person name="Zhong Y."/>
            <person name="Wu W."/>
            <person name="Sun C."/>
            <person name="Zou P."/>
            <person name="Liu Y."/>
            <person name="Dai S."/>
            <person name="Zhou R."/>
        </authorList>
    </citation>
    <scope>NUCLEOTIDE SEQUENCE [LARGE SCALE GENOMIC DNA]</scope>
</reference>
<organism evidence="1 2">
    <name type="scientific">Melastoma candidum</name>
    <dbReference type="NCBI Taxonomy" id="119954"/>
    <lineage>
        <taxon>Eukaryota</taxon>
        <taxon>Viridiplantae</taxon>
        <taxon>Streptophyta</taxon>
        <taxon>Embryophyta</taxon>
        <taxon>Tracheophyta</taxon>
        <taxon>Spermatophyta</taxon>
        <taxon>Magnoliopsida</taxon>
        <taxon>eudicotyledons</taxon>
        <taxon>Gunneridae</taxon>
        <taxon>Pentapetalae</taxon>
        <taxon>rosids</taxon>
        <taxon>malvids</taxon>
        <taxon>Myrtales</taxon>
        <taxon>Melastomataceae</taxon>
        <taxon>Melastomatoideae</taxon>
        <taxon>Melastomateae</taxon>
        <taxon>Melastoma</taxon>
    </lineage>
</organism>
<dbReference type="EMBL" id="CM042883">
    <property type="protein sequence ID" value="KAI4374834.1"/>
    <property type="molecule type" value="Genomic_DNA"/>
</dbReference>
<keyword evidence="2" id="KW-1185">Reference proteome</keyword>
<evidence type="ECO:0000313" key="2">
    <source>
        <dbReference type="Proteomes" id="UP001057402"/>
    </source>
</evidence>
<name>A0ACB9R7I2_9MYRT</name>
<proteinExistence type="predicted"/>
<accession>A0ACB9R7I2</accession>
<gene>
    <name evidence="1" type="ORF">MLD38_012781</name>
</gene>
<evidence type="ECO:0000313" key="1">
    <source>
        <dbReference type="EMBL" id="KAI4374834.1"/>
    </source>
</evidence>
<dbReference type="Proteomes" id="UP001057402">
    <property type="component" value="Chromosome 4"/>
</dbReference>